<dbReference type="RefSeq" id="WP_078190999.1">
    <property type="nucleotide sequence ID" value="NZ_JAMCOU010000025.1"/>
</dbReference>
<protein>
    <recommendedName>
        <fullName evidence="3">STAS/SEC14 domain-containing protein</fullName>
    </recommendedName>
</protein>
<comment type="caution">
    <text evidence="1">The sequence shown here is derived from an EMBL/GenBank/DDBJ whole genome shotgun (WGS) entry which is preliminary data.</text>
</comment>
<organism evidence="1 2">
    <name type="scientific">Acinetobacter amyesii</name>
    <dbReference type="NCBI Taxonomy" id="2942470"/>
    <lineage>
        <taxon>Bacteria</taxon>
        <taxon>Pseudomonadati</taxon>
        <taxon>Pseudomonadota</taxon>
        <taxon>Gammaproteobacteria</taxon>
        <taxon>Moraxellales</taxon>
        <taxon>Moraxellaceae</taxon>
        <taxon>Acinetobacter</taxon>
    </lineage>
</organism>
<evidence type="ECO:0000313" key="1">
    <source>
        <dbReference type="EMBL" id="OOV80883.1"/>
    </source>
</evidence>
<proteinExistence type="predicted"/>
<name>A0A1T1GTG1_9GAMM</name>
<gene>
    <name evidence="1" type="ORF">B1202_12825</name>
</gene>
<dbReference type="AlphaFoldDB" id="A0A1T1GTG1"/>
<keyword evidence="2" id="KW-1185">Reference proteome</keyword>
<evidence type="ECO:0000313" key="2">
    <source>
        <dbReference type="Proteomes" id="UP000191160"/>
    </source>
</evidence>
<evidence type="ECO:0008006" key="3">
    <source>
        <dbReference type="Google" id="ProtNLM"/>
    </source>
</evidence>
<reference evidence="1 2" key="1">
    <citation type="submission" date="2017-02" db="EMBL/GenBank/DDBJ databases">
        <title>Acinetobacter sp. ANC 4945, whole genome shotgun sequencing project.</title>
        <authorList>
            <person name="Radolfova-Krizova L."/>
            <person name="Al Atrouni A."/>
            <person name="Nemec A."/>
        </authorList>
    </citation>
    <scope>NUCLEOTIDE SEQUENCE [LARGE SCALE GENOMIC DNA]</scope>
    <source>
        <strain evidence="1 2">ANC 4945</strain>
    </source>
</reference>
<dbReference type="EMBL" id="MVKX01000008">
    <property type="protein sequence ID" value="OOV80883.1"/>
    <property type="molecule type" value="Genomic_DNA"/>
</dbReference>
<sequence length="130" mass="15700">MSYRCTHMHILDMRFSAHVSVEEFEQWLTQVERFFLKSQPFVLVMQTAEGTTFPEEYRQIQAVWYKKFKHLFFQYCLGLVRIAQDPDDFKRLNTPALHAAWRVPYYVSLEQSDALQWAVQRWICNNTQEN</sequence>
<accession>A0A1T1GTG1</accession>
<dbReference type="Proteomes" id="UP000191160">
    <property type="component" value="Unassembled WGS sequence"/>
</dbReference>